<dbReference type="InterPro" id="IPR052042">
    <property type="entry name" value="Tail_sheath_structural"/>
</dbReference>
<evidence type="ECO:0000313" key="4">
    <source>
        <dbReference type="EMBL" id="QPJ62411.1"/>
    </source>
</evidence>
<proteinExistence type="inferred from homology"/>
<sequence>MPVQPTYPGVYVEEIPSGVRPVPSVSTSIGAFIGSFRKGLLNEAVRIFSWGDFEREYGGLDRNSETSYAIQQFFLNGGTQAVVVRVADTAAPDLPGPPVVQVNANAATVTLAAGANNLIFTAGRRIRGESAVNPGEWGNSLRVEVDYNASDPVNQFNLTIQEVRTVGDRTLVLQTESFRNLSMVPDTPLNVVEVVNQGSKLVQITTNPPVPVAPFTRPESNGTLSGALDSPFDINGVAVPTYPSIPADGDAFNINIGNGIPTINGTLNYDGSTPTTYPALLPFIEGIIRDAADDATVPDGLKPLLAGAQVKLLGDNTAENPSHFHIQLGRAARPYDAATTVVFSGAGATEMNLTAVEGATENAQQTALADGRDGPAPAVGTTFRPIPVGFFQGQQAAKTGLYALEDVDLFNILCIPEATTLAATAMRTLYSEAISYVEDRRSMLIIDIPANVNDLGDMQTWLNENNGLRHPNTAVYFPRTNVADPLNENRPRSIPSCGAAAGLWARTDTNRGVWKAPAGTEATLRNVESLAGTLTDQQNGVLNPLGANCLRNFPVYGNIIWGARTLDGADLRASDWKYIPVRRTALFIEESLFRGTKWVVFEPNDEPLWSQIRLNLGTFMQDLFRKGAFQGSTPREAYFVKCDSETTTQSDIDNGIVNIEIGFAPLKPAEFVILKIQQIVRRPEA</sequence>
<dbReference type="Pfam" id="PF04984">
    <property type="entry name" value="Phage_sheath_1"/>
    <property type="match status" value="1"/>
</dbReference>
<comment type="similarity">
    <text evidence="1">Belongs to the myoviridae tail sheath protein family.</text>
</comment>
<feature type="domain" description="Tail sheath protein C-terminal" evidence="3">
    <location>
        <begin position="574"/>
        <end position="678"/>
    </location>
</feature>
<name>A0A7T0BWU3_9BACT</name>
<evidence type="ECO:0000313" key="5">
    <source>
        <dbReference type="Proteomes" id="UP000594688"/>
    </source>
</evidence>
<dbReference type="AlphaFoldDB" id="A0A7T0BWU3"/>
<evidence type="ECO:0000259" key="2">
    <source>
        <dbReference type="Pfam" id="PF04984"/>
    </source>
</evidence>
<dbReference type="PANTHER" id="PTHR35861">
    <property type="match status" value="1"/>
</dbReference>
<protein>
    <submittedName>
        <fullName evidence="4">Phage tail protein</fullName>
    </submittedName>
</protein>
<dbReference type="KEGG" id="nli:G3M70_11235"/>
<reference evidence="4 5" key="1">
    <citation type="submission" date="2020-02" db="EMBL/GenBank/DDBJ databases">
        <title>Genomic and physiological characterization of two novel Nitrospinaceae genera.</title>
        <authorList>
            <person name="Mueller A.J."/>
            <person name="Jung M.-Y."/>
            <person name="Strachan C.R."/>
            <person name="Herbold C.W."/>
            <person name="Kirkegaard R.H."/>
            <person name="Daims H."/>
        </authorList>
    </citation>
    <scope>NUCLEOTIDE SEQUENCE [LARGE SCALE GENOMIC DNA]</scope>
    <source>
        <strain evidence="4">EB</strain>
    </source>
</reference>
<feature type="domain" description="Tail sheath protein subtilisin-like" evidence="2">
    <location>
        <begin position="396"/>
        <end position="566"/>
    </location>
</feature>
<organism evidence="4 5">
    <name type="scientific">Candidatus Nitronauta litoralis</name>
    <dbReference type="NCBI Taxonomy" id="2705533"/>
    <lineage>
        <taxon>Bacteria</taxon>
        <taxon>Pseudomonadati</taxon>
        <taxon>Nitrospinota/Tectimicrobiota group</taxon>
        <taxon>Nitrospinota</taxon>
        <taxon>Nitrospinia</taxon>
        <taxon>Nitrospinales</taxon>
        <taxon>Nitrospinaceae</taxon>
        <taxon>Candidatus Nitronauta</taxon>
    </lineage>
</organism>
<dbReference type="PANTHER" id="PTHR35861:SF1">
    <property type="entry name" value="PHAGE TAIL SHEATH PROTEIN"/>
    <property type="match status" value="1"/>
</dbReference>
<dbReference type="InterPro" id="IPR035089">
    <property type="entry name" value="Phage_sheath_subtilisin"/>
</dbReference>
<dbReference type="Gene3D" id="3.40.50.11780">
    <property type="match status" value="2"/>
</dbReference>
<gene>
    <name evidence="4" type="ORF">G3M70_11235</name>
</gene>
<dbReference type="EMBL" id="CP048685">
    <property type="protein sequence ID" value="QPJ62411.1"/>
    <property type="molecule type" value="Genomic_DNA"/>
</dbReference>
<evidence type="ECO:0000256" key="1">
    <source>
        <dbReference type="ARBA" id="ARBA00008005"/>
    </source>
</evidence>
<accession>A0A7T0BWU3</accession>
<dbReference type="InterPro" id="IPR020287">
    <property type="entry name" value="Tail_sheath_C"/>
</dbReference>
<dbReference type="Proteomes" id="UP000594688">
    <property type="component" value="Chromosome"/>
</dbReference>
<dbReference type="Pfam" id="PF17482">
    <property type="entry name" value="Phage_sheath_1C"/>
    <property type="match status" value="1"/>
</dbReference>
<evidence type="ECO:0000259" key="3">
    <source>
        <dbReference type="Pfam" id="PF17482"/>
    </source>
</evidence>